<evidence type="ECO:0000313" key="3">
    <source>
        <dbReference type="Proteomes" id="UP000288943"/>
    </source>
</evidence>
<protein>
    <recommendedName>
        <fullName evidence="1">SLH domain-containing protein</fullName>
    </recommendedName>
</protein>
<accession>A0A410X2A9</accession>
<dbReference type="PROSITE" id="PS51272">
    <property type="entry name" value="SLH"/>
    <property type="match status" value="2"/>
</dbReference>
<evidence type="ECO:0000313" key="2">
    <source>
        <dbReference type="EMBL" id="QAV20752.1"/>
    </source>
</evidence>
<evidence type="ECO:0000259" key="1">
    <source>
        <dbReference type="PROSITE" id="PS51272"/>
    </source>
</evidence>
<dbReference type="KEGG" id="pchi:PC41400_24950"/>
<reference evidence="2 3" key="1">
    <citation type="submission" date="2018-01" db="EMBL/GenBank/DDBJ databases">
        <title>The whole genome sequencing and assembly of Paenibacillus chitinolyticus KCCM 41400 strain.</title>
        <authorList>
            <person name="Kim J.-Y."/>
            <person name="Park M.-K."/>
            <person name="Lee Y.-J."/>
            <person name="Yi H."/>
            <person name="Bahn Y.-S."/>
            <person name="Kim J.F."/>
            <person name="Lee D.-W."/>
        </authorList>
    </citation>
    <scope>NUCLEOTIDE SEQUENCE [LARGE SCALE GENOMIC DNA]</scope>
    <source>
        <strain evidence="2 3">KCCM 41400</strain>
    </source>
</reference>
<name>A0A410X2A9_9BACL</name>
<proteinExistence type="predicted"/>
<dbReference type="Proteomes" id="UP000288943">
    <property type="component" value="Chromosome"/>
</dbReference>
<dbReference type="EMBL" id="CP026520">
    <property type="protein sequence ID" value="QAV20752.1"/>
    <property type="molecule type" value="Genomic_DNA"/>
</dbReference>
<organism evidence="2 3">
    <name type="scientific">Paenibacillus chitinolyticus</name>
    <dbReference type="NCBI Taxonomy" id="79263"/>
    <lineage>
        <taxon>Bacteria</taxon>
        <taxon>Bacillati</taxon>
        <taxon>Bacillota</taxon>
        <taxon>Bacilli</taxon>
        <taxon>Bacillales</taxon>
        <taxon>Paenibacillaceae</taxon>
        <taxon>Paenibacillus</taxon>
    </lineage>
</organism>
<dbReference type="InterPro" id="IPR001119">
    <property type="entry name" value="SLH_dom"/>
</dbReference>
<feature type="domain" description="SLH" evidence="1">
    <location>
        <begin position="48"/>
        <end position="111"/>
    </location>
</feature>
<gene>
    <name evidence="2" type="ORF">PC41400_24950</name>
</gene>
<dbReference type="AlphaFoldDB" id="A0A410X2A9"/>
<sequence length="334" mass="36522">MESVKIGKRDATYRMNGSSERERVEVNIMKKMTNIVLLASLLVFSLGSSAFAFSDLKGSPDEAAIQSLQEKGIVEGMDGDRFAPNTSMTAAQGVQLIVKALDLNLGKIRFIRAPKASDSFTKAKDDVWYSESFIIAAMNSLPIGRDIDPQQTLTREQFAEWLHAAVEKTGPYPVVNMFVNIADQAEVTPGSMNAIQVLLLTKIAKLDDASKFNPKKPITRAEAAVMAYNAMEFVAKHSKAEEPATAPSEEEGVKVIVEKQSDELNKVTLSRGLQPNPGYGITIDRVDYVSDSEAVAYYTLRKPDPDKMYPAVMTEAKASVTVKAGYKVTAKPSK</sequence>
<dbReference type="Pfam" id="PF00395">
    <property type="entry name" value="SLH"/>
    <property type="match status" value="2"/>
</dbReference>
<feature type="domain" description="SLH" evidence="1">
    <location>
        <begin position="178"/>
        <end position="241"/>
    </location>
</feature>
<dbReference type="OrthoDB" id="1738667at2"/>